<name>A0A915B0N8_PARUN</name>
<sequence>MVMYEILFRGLPYPSTTDITELVELLRDGTRKCRPTVQNKDGINPSLRALLLDCWNDSPDRR</sequence>
<organism evidence="1 2">
    <name type="scientific">Parascaris univalens</name>
    <name type="common">Nematode worm</name>
    <dbReference type="NCBI Taxonomy" id="6257"/>
    <lineage>
        <taxon>Eukaryota</taxon>
        <taxon>Metazoa</taxon>
        <taxon>Ecdysozoa</taxon>
        <taxon>Nematoda</taxon>
        <taxon>Chromadorea</taxon>
        <taxon>Rhabditida</taxon>
        <taxon>Spirurina</taxon>
        <taxon>Ascaridomorpha</taxon>
        <taxon>Ascaridoidea</taxon>
        <taxon>Ascarididae</taxon>
        <taxon>Parascaris</taxon>
    </lineage>
</organism>
<proteinExistence type="predicted"/>
<protein>
    <submittedName>
        <fullName evidence="2">Serine-threonine/tyrosine-protein kinase catalytic domain-containing protein</fullName>
    </submittedName>
</protein>
<keyword evidence="1" id="KW-1185">Reference proteome</keyword>
<evidence type="ECO:0000313" key="1">
    <source>
        <dbReference type="Proteomes" id="UP000887569"/>
    </source>
</evidence>
<reference evidence="2" key="1">
    <citation type="submission" date="2022-11" db="UniProtKB">
        <authorList>
            <consortium name="WormBaseParasite"/>
        </authorList>
    </citation>
    <scope>IDENTIFICATION</scope>
</reference>
<dbReference type="WBParaSite" id="PgR019_g106_t01">
    <property type="protein sequence ID" value="PgR019_g106_t01"/>
    <property type="gene ID" value="PgR019_g106"/>
</dbReference>
<accession>A0A915B0N8</accession>
<dbReference type="SUPFAM" id="SSF56112">
    <property type="entry name" value="Protein kinase-like (PK-like)"/>
    <property type="match status" value="1"/>
</dbReference>
<dbReference type="Proteomes" id="UP000887569">
    <property type="component" value="Unplaced"/>
</dbReference>
<dbReference type="Gene3D" id="1.10.510.10">
    <property type="entry name" value="Transferase(Phosphotransferase) domain 1"/>
    <property type="match status" value="1"/>
</dbReference>
<dbReference type="InterPro" id="IPR011009">
    <property type="entry name" value="Kinase-like_dom_sf"/>
</dbReference>
<evidence type="ECO:0000313" key="2">
    <source>
        <dbReference type="WBParaSite" id="PgR019_g106_t01"/>
    </source>
</evidence>
<dbReference type="AlphaFoldDB" id="A0A915B0N8"/>